<comment type="subcellular location">
    <subcellularLocation>
        <location evidence="1">Nucleus</location>
    </subcellularLocation>
</comment>
<evidence type="ECO:0000313" key="10">
    <source>
        <dbReference type="EMBL" id="CAG9310895.1"/>
    </source>
</evidence>
<dbReference type="GO" id="GO:0005634">
    <property type="term" value="C:nucleus"/>
    <property type="evidence" value="ECO:0007669"/>
    <property type="project" value="UniProtKB-SubCell"/>
</dbReference>
<evidence type="ECO:0000256" key="2">
    <source>
        <dbReference type="ARBA" id="ARBA00022723"/>
    </source>
</evidence>
<evidence type="ECO:0000259" key="9">
    <source>
        <dbReference type="PROSITE" id="PS50827"/>
    </source>
</evidence>
<evidence type="ECO:0000256" key="6">
    <source>
        <dbReference type="PROSITE-ProRule" id="PRU00146"/>
    </source>
</evidence>
<name>A0AAU9IAE5_9CILI</name>
<feature type="domain" description="DDT" evidence="9">
    <location>
        <begin position="176"/>
        <end position="236"/>
    </location>
</feature>
<dbReference type="Gene3D" id="3.30.40.10">
    <property type="entry name" value="Zinc/RING finger domain, C3HC4 (zinc finger)"/>
    <property type="match status" value="2"/>
</dbReference>
<accession>A0AAU9IAE5</accession>
<dbReference type="Pfam" id="PF00628">
    <property type="entry name" value="PHD"/>
    <property type="match status" value="1"/>
</dbReference>
<keyword evidence="3 6" id="KW-0863">Zinc-finger</keyword>
<dbReference type="EMBL" id="CAJZBQ010000003">
    <property type="protein sequence ID" value="CAG9310895.1"/>
    <property type="molecule type" value="Genomic_DNA"/>
</dbReference>
<comment type="caution">
    <text evidence="10">The sequence shown here is derived from an EMBL/GenBank/DDBJ whole genome shotgun (WGS) entry which is preliminary data.</text>
</comment>
<dbReference type="PROSITE" id="PS01359">
    <property type="entry name" value="ZF_PHD_1"/>
    <property type="match status" value="1"/>
</dbReference>
<feature type="domain" description="PHD-type" evidence="8">
    <location>
        <begin position="656"/>
        <end position="701"/>
    </location>
</feature>
<keyword evidence="11" id="KW-1185">Reference proteome</keyword>
<dbReference type="AlphaFoldDB" id="A0AAU9IAE5"/>
<dbReference type="Proteomes" id="UP001162131">
    <property type="component" value="Unassembled WGS sequence"/>
</dbReference>
<evidence type="ECO:0000256" key="5">
    <source>
        <dbReference type="ARBA" id="ARBA00023242"/>
    </source>
</evidence>
<feature type="domain" description="PHD-type" evidence="8">
    <location>
        <begin position="40"/>
        <end position="87"/>
    </location>
</feature>
<dbReference type="InterPro" id="IPR001965">
    <property type="entry name" value="Znf_PHD"/>
</dbReference>
<dbReference type="GO" id="GO:0008270">
    <property type="term" value="F:zinc ion binding"/>
    <property type="evidence" value="ECO:0007669"/>
    <property type="project" value="UniProtKB-KW"/>
</dbReference>
<dbReference type="InterPro" id="IPR011011">
    <property type="entry name" value="Znf_FYVE_PHD"/>
</dbReference>
<dbReference type="InterPro" id="IPR028941">
    <property type="entry name" value="WHIM2_dom"/>
</dbReference>
<evidence type="ECO:0000256" key="3">
    <source>
        <dbReference type="ARBA" id="ARBA00022771"/>
    </source>
</evidence>
<dbReference type="InterPro" id="IPR019786">
    <property type="entry name" value="Zinc_finger_PHD-type_CS"/>
</dbReference>
<keyword evidence="4" id="KW-0862">Zinc</keyword>
<evidence type="ECO:0000256" key="7">
    <source>
        <dbReference type="SAM" id="MobiDB-lite"/>
    </source>
</evidence>
<dbReference type="InterPro" id="IPR013083">
    <property type="entry name" value="Znf_RING/FYVE/PHD"/>
</dbReference>
<dbReference type="PROSITE" id="PS50827">
    <property type="entry name" value="DDT"/>
    <property type="match status" value="1"/>
</dbReference>
<reference evidence="10" key="1">
    <citation type="submission" date="2021-09" db="EMBL/GenBank/DDBJ databases">
        <authorList>
            <consortium name="AG Swart"/>
            <person name="Singh M."/>
            <person name="Singh A."/>
            <person name="Seah K."/>
            <person name="Emmerich C."/>
        </authorList>
    </citation>
    <scope>NUCLEOTIDE SEQUENCE</scope>
    <source>
        <strain evidence="10">ATCC30299</strain>
    </source>
</reference>
<dbReference type="PANTHER" id="PTHR46309:SF1">
    <property type="entry name" value="PHD FINGER PROTEIN 12"/>
    <property type="match status" value="1"/>
</dbReference>
<evidence type="ECO:0000313" key="11">
    <source>
        <dbReference type="Proteomes" id="UP001162131"/>
    </source>
</evidence>
<dbReference type="PANTHER" id="PTHR46309">
    <property type="entry name" value="PHD FINGER PROTEIN 12"/>
    <property type="match status" value="1"/>
</dbReference>
<protein>
    <recommendedName>
        <fullName evidence="12">PHD-type domain-containing protein</fullName>
    </recommendedName>
</protein>
<dbReference type="SMART" id="SM00249">
    <property type="entry name" value="PHD"/>
    <property type="match status" value="2"/>
</dbReference>
<dbReference type="Pfam" id="PF15613">
    <property type="entry name" value="WSD"/>
    <property type="match status" value="1"/>
</dbReference>
<feature type="region of interest" description="Disordered" evidence="7">
    <location>
        <begin position="1"/>
        <end position="33"/>
    </location>
</feature>
<dbReference type="SUPFAM" id="SSF57903">
    <property type="entry name" value="FYVE/PHD zinc finger"/>
    <property type="match status" value="2"/>
</dbReference>
<dbReference type="GO" id="GO:0006357">
    <property type="term" value="P:regulation of transcription by RNA polymerase II"/>
    <property type="evidence" value="ECO:0007669"/>
    <property type="project" value="TreeGrafter"/>
</dbReference>
<organism evidence="10 11">
    <name type="scientific">Blepharisma stoltei</name>
    <dbReference type="NCBI Taxonomy" id="1481888"/>
    <lineage>
        <taxon>Eukaryota</taxon>
        <taxon>Sar</taxon>
        <taxon>Alveolata</taxon>
        <taxon>Ciliophora</taxon>
        <taxon>Postciliodesmatophora</taxon>
        <taxon>Heterotrichea</taxon>
        <taxon>Heterotrichida</taxon>
        <taxon>Blepharismidae</taxon>
        <taxon>Blepharisma</taxon>
    </lineage>
</organism>
<dbReference type="GO" id="GO:0003714">
    <property type="term" value="F:transcription corepressor activity"/>
    <property type="evidence" value="ECO:0007669"/>
    <property type="project" value="InterPro"/>
</dbReference>
<evidence type="ECO:0000256" key="4">
    <source>
        <dbReference type="ARBA" id="ARBA00022833"/>
    </source>
</evidence>
<evidence type="ECO:0000256" key="1">
    <source>
        <dbReference type="ARBA" id="ARBA00004123"/>
    </source>
</evidence>
<proteinExistence type="predicted"/>
<dbReference type="InterPro" id="IPR042163">
    <property type="entry name" value="PHF12"/>
</dbReference>
<feature type="region of interest" description="Disordered" evidence="7">
    <location>
        <begin position="475"/>
        <end position="496"/>
    </location>
</feature>
<keyword evidence="5" id="KW-0539">Nucleus</keyword>
<keyword evidence="2" id="KW-0479">Metal-binding</keyword>
<dbReference type="InterPro" id="IPR018501">
    <property type="entry name" value="DDT_dom"/>
</dbReference>
<evidence type="ECO:0008006" key="12">
    <source>
        <dbReference type="Google" id="ProtNLM"/>
    </source>
</evidence>
<gene>
    <name evidence="10" type="ORF">BSTOLATCC_MIC2609</name>
</gene>
<dbReference type="PROSITE" id="PS50016">
    <property type="entry name" value="ZF_PHD_2"/>
    <property type="match status" value="2"/>
</dbReference>
<evidence type="ECO:0000259" key="8">
    <source>
        <dbReference type="PROSITE" id="PS50016"/>
    </source>
</evidence>
<dbReference type="InterPro" id="IPR019787">
    <property type="entry name" value="Znf_PHD-finger"/>
</dbReference>
<feature type="compositionally biased region" description="Polar residues" evidence="7">
    <location>
        <begin position="475"/>
        <end position="486"/>
    </location>
</feature>
<sequence>MVKNIKPSIQREKGKTKHNSRKLDSRQASNAFSSRRSRISRSCNCCKEKGTLLPCTICSQAYHLTCLGVSELDVSFLHWVCISCADNFEKRLIEEDTRLVKAQAAEKESWGKKLYQKLMRTEADTLMKRFKNKHPDLVKGGKIAYPIDDTLIWKSPELHEVEENDPPLPKAYNINPEILGEILFICDFLFTYKELLQVPKVGIDVLYNALNTQHENKIVKDLHIGLLRPLVAKMIKKDNIDKKMSRGLSYLLCRAQKIANLEDIMDTSYLILLESIFSSGLWNEFTEDSEPFTQKFELFPLSICYYEKYTLQEKIQMIALLISMLLDSIQFYQEITKRMEKIEILRKEKHDIHMQLKTLQKGNKVSLASTEVSNINDRLEKVLLEMKDIRTRSECIGKDRHYNEYYVFPWERKLLFVKRYKPIEGKGKESETGYWYYYNTKEEVELLKKWLCDKGIRETKLSLGLEKYLFELTPHTNGEGESTSSEGDLGETEKEGKLENSAYKLEDLKQKMKEAYTATLNTLGIGNSEVMDQIDAANNADQLKEAFISLSNCTGSKPIEAVSEDLPIKKAKVEIFIWEDYGDLFQFYSQYLSGVEQFQELFLCFHIFAAVLYRYLEAHQPEIPPEETSYSIARRSYRLERLRKLQQIEDEFRNQEQVCYVCGEAGLIICCDGCPKVAHQACAGLDEIPDGDWFCSECVMKAETMRVTRHRARLTKCRN</sequence>